<evidence type="ECO:0000313" key="3">
    <source>
        <dbReference type="EMBL" id="NJC33336.1"/>
    </source>
</evidence>
<reference evidence="3 4" key="1">
    <citation type="submission" date="2020-03" db="EMBL/GenBank/DDBJ databases">
        <title>Genomic Encyclopedia of Type Strains, Phase IV (KMG-IV): sequencing the most valuable type-strain genomes for metagenomic binning, comparative biology and taxonomic classification.</title>
        <authorList>
            <person name="Goeker M."/>
        </authorList>
    </citation>
    <scope>NUCLEOTIDE SEQUENCE [LARGE SCALE GENOMIC DNA]</scope>
    <source>
        <strain evidence="3 4">DSM 27651</strain>
    </source>
</reference>
<sequence length="743" mass="82389" precursor="true">MTGMEAIRWATLPIVGLCSLPAAAQDLSPRPVAPPPETGAEVPADQIEFSAATVEYDQNADVITASGDVRVAREGNRLRADRVIWNRRSGEVRAEGDVAITNPAGDTAYGDSVVLAEDLRDGAVANLLLVLDNGSRLAAESGNREGAVFTLSRAAYTPCAVVDANGCPREPSFKVTARRVVYDENRERIRFEGATVSLFGLPILPLPVLSQPTGSGGGPGLLVPDVRISRVNGFEVAQPYYFKLSPNRDLTITPHIYTSVLPALEGQYRALTEDGAYQLRGMLTYSGRESLSLDPTGQERDRLRGFVDASGRFQLDPNWSISGSIRRATDRTFLRRYDISRDDRLRSTINVERIDADSYFSLAGWAVQTLRVGESQGQTPIALPVVDYRRRINDPLLGGRVELQLNSLAIGRTDGQDTQRAFAGARWDLRRLTNWGQEVDFTLLGRVDAYHTDETLLTATIPYRGDEGWQARGIAAAAIDVRWPLVGAAFGGTQRITPRVQFAVTPPLRNDPIPNEDSRAFDLDDSNLFSLNRFPGYDRFEDGARVTYGVDYALTLPGVTVAANVGQSLRMSGDETIFPAGTGVDERFSDFVGRTEVRFRDFISLTHRYRLDKDDFELRRNEIDATIGTRRTYLVLGYLRLNRDIEEGYEDLSDREEVRAGGRVQVSRFWSVFGSAIVDLTNRSEDPLSIADGFQPIRSRLGFAYSDDCLELGLTWRRDYEDTGDARRGNSFLFRVALRNIGR</sequence>
<dbReference type="Gene3D" id="2.60.450.10">
    <property type="entry name" value="Lipopolysaccharide (LPS) transport protein A like domain"/>
    <property type="match status" value="1"/>
</dbReference>
<dbReference type="PANTHER" id="PTHR30189">
    <property type="entry name" value="LPS-ASSEMBLY PROTEIN"/>
    <property type="match status" value="1"/>
</dbReference>
<comment type="caution">
    <text evidence="1">Lacks conserved residue(s) required for the propagation of feature annotation.</text>
</comment>
<comment type="subcellular location">
    <subcellularLocation>
        <location evidence="1">Cell outer membrane</location>
    </subcellularLocation>
</comment>
<accession>A0ABX0XKT2</accession>
<dbReference type="InterPro" id="IPR020889">
    <property type="entry name" value="LipoPS_assembly_LptD"/>
</dbReference>
<comment type="function">
    <text evidence="1">Involved in the assembly of lipopolysaccharide (LPS) at the surface of the outer membrane.</text>
</comment>
<protein>
    <recommendedName>
        <fullName evidence="1">LPS-assembly protein LptD</fullName>
    </recommendedName>
</protein>
<dbReference type="EMBL" id="JAATJE010000001">
    <property type="protein sequence ID" value="NJC33336.1"/>
    <property type="molecule type" value="Genomic_DNA"/>
</dbReference>
<dbReference type="InterPro" id="IPR050218">
    <property type="entry name" value="LptD"/>
</dbReference>
<proteinExistence type="inferred from homology"/>
<evidence type="ECO:0000259" key="2">
    <source>
        <dbReference type="Pfam" id="PF04453"/>
    </source>
</evidence>
<comment type="caution">
    <text evidence="3">The sequence shown here is derived from an EMBL/GenBank/DDBJ whole genome shotgun (WGS) entry which is preliminary data.</text>
</comment>
<keyword evidence="1" id="KW-0732">Signal</keyword>
<keyword evidence="4" id="KW-1185">Reference proteome</keyword>
<dbReference type="PANTHER" id="PTHR30189:SF1">
    <property type="entry name" value="LPS-ASSEMBLY PROTEIN LPTD"/>
    <property type="match status" value="1"/>
</dbReference>
<name>A0ABX0XKT2_9SPHN</name>
<comment type="subunit">
    <text evidence="1">Component of the lipopolysaccharide transport and assembly complex.</text>
</comment>
<organism evidence="3 4">
    <name type="scientific">Sphingomonas jejuensis</name>
    <dbReference type="NCBI Taxonomy" id="904715"/>
    <lineage>
        <taxon>Bacteria</taxon>
        <taxon>Pseudomonadati</taxon>
        <taxon>Pseudomonadota</taxon>
        <taxon>Alphaproteobacteria</taxon>
        <taxon>Sphingomonadales</taxon>
        <taxon>Sphingomonadaceae</taxon>
        <taxon>Sphingomonas</taxon>
    </lineage>
</organism>
<dbReference type="InterPro" id="IPR007543">
    <property type="entry name" value="LptD_C"/>
</dbReference>
<evidence type="ECO:0000313" key="4">
    <source>
        <dbReference type="Proteomes" id="UP000734218"/>
    </source>
</evidence>
<keyword evidence="1" id="KW-0472">Membrane</keyword>
<dbReference type="HAMAP" id="MF_01411">
    <property type="entry name" value="LPS_assembly_LptD"/>
    <property type="match status" value="1"/>
</dbReference>
<dbReference type="Proteomes" id="UP000734218">
    <property type="component" value="Unassembled WGS sequence"/>
</dbReference>
<feature type="chain" id="PRO_5044903374" description="LPS-assembly protein LptD" evidence="1">
    <location>
        <begin position="25"/>
        <end position="743"/>
    </location>
</feature>
<dbReference type="Pfam" id="PF04453">
    <property type="entry name" value="LptD"/>
    <property type="match status" value="1"/>
</dbReference>
<evidence type="ECO:0000256" key="1">
    <source>
        <dbReference type="HAMAP-Rule" id="MF_01411"/>
    </source>
</evidence>
<feature type="signal peptide" evidence="1">
    <location>
        <begin position="1"/>
        <end position="24"/>
    </location>
</feature>
<gene>
    <name evidence="1" type="primary">lptD</name>
    <name evidence="3" type="ORF">GGR88_000810</name>
</gene>
<keyword evidence="1" id="KW-0998">Cell outer membrane</keyword>
<feature type="domain" description="LptD C-terminal" evidence="2">
    <location>
        <begin position="304"/>
        <end position="670"/>
    </location>
</feature>
<comment type="similarity">
    <text evidence="1">Belongs to the LptD family.</text>
</comment>